<dbReference type="Pfam" id="PF18483">
    <property type="entry name" value="Lectin_L-type_dom"/>
    <property type="match status" value="1"/>
</dbReference>
<dbReference type="Gene3D" id="2.60.120.200">
    <property type="match status" value="1"/>
</dbReference>
<evidence type="ECO:0000259" key="5">
    <source>
        <dbReference type="PROSITE" id="PS51123"/>
    </source>
</evidence>
<dbReference type="Proteomes" id="UP001156666">
    <property type="component" value="Unassembled WGS sequence"/>
</dbReference>
<dbReference type="InterPro" id="IPR006665">
    <property type="entry name" value="OmpA-like"/>
</dbReference>
<protein>
    <recommendedName>
        <fullName evidence="5">OmpA-like domain-containing protein</fullName>
    </recommendedName>
</protein>
<proteinExistence type="predicted"/>
<dbReference type="GO" id="GO:0004553">
    <property type="term" value="F:hydrolase activity, hydrolyzing O-glycosyl compounds"/>
    <property type="evidence" value="ECO:0007669"/>
    <property type="project" value="UniProtKB-ARBA"/>
</dbReference>
<organism evidence="6 7">
    <name type="scientific">Portibacter lacus</name>
    <dbReference type="NCBI Taxonomy" id="1099794"/>
    <lineage>
        <taxon>Bacteria</taxon>
        <taxon>Pseudomonadati</taxon>
        <taxon>Bacteroidota</taxon>
        <taxon>Saprospiria</taxon>
        <taxon>Saprospirales</taxon>
        <taxon>Haliscomenobacteraceae</taxon>
        <taxon>Portibacter</taxon>
    </lineage>
</organism>
<dbReference type="CDD" id="cd07185">
    <property type="entry name" value="OmpA_C-like"/>
    <property type="match status" value="1"/>
</dbReference>
<sequence>MFGQEIPYSMSDFYLNGSATFRDDTTIMITDNLLEQTGSMWYKDDIDLNEPFHIELEIFFGCSDGGADGITFILHPEWSTGSTGEGMGVGGLNPSFGVEMDTYQNFHLADAHFDHVALMANGASHHKLGLTEPIPLHPNKGNVENCTFYNVKFDWNPASQIFTFEFNGVVRIRREIDLVNLIFDGNSNVFWGFGSATGLRRNKHLVKIKKLEFTPNETLTDEDREALAAGEVYTLPELEFEAGSADLPYSARPTLDKLMRFHQDFPDHTIILNSFTDSSGEESSNLRISTQRAEAIANYMISKGFAKEKLIYYGNGEVNPIDDNETEQGRKNNRRVEVIMKVIKV</sequence>
<keyword evidence="3" id="KW-0998">Cell outer membrane</keyword>
<evidence type="ECO:0000313" key="6">
    <source>
        <dbReference type="EMBL" id="GLR16932.1"/>
    </source>
</evidence>
<dbReference type="GO" id="GO:0009279">
    <property type="term" value="C:cell outer membrane"/>
    <property type="evidence" value="ECO:0007669"/>
    <property type="project" value="UniProtKB-SubCell"/>
</dbReference>
<dbReference type="InterPro" id="IPR036737">
    <property type="entry name" value="OmpA-like_sf"/>
</dbReference>
<keyword evidence="7" id="KW-1185">Reference proteome</keyword>
<dbReference type="Gene3D" id="3.30.1330.60">
    <property type="entry name" value="OmpA-like domain"/>
    <property type="match status" value="1"/>
</dbReference>
<evidence type="ECO:0000313" key="7">
    <source>
        <dbReference type="Proteomes" id="UP001156666"/>
    </source>
</evidence>
<feature type="domain" description="OmpA-like" evidence="5">
    <location>
        <begin position="227"/>
        <end position="344"/>
    </location>
</feature>
<accession>A0AA37WEA3</accession>
<dbReference type="GO" id="GO:0005975">
    <property type="term" value="P:carbohydrate metabolic process"/>
    <property type="evidence" value="ECO:0007669"/>
    <property type="project" value="UniProtKB-ARBA"/>
</dbReference>
<gene>
    <name evidence="6" type="ORF">GCM10007940_15470</name>
</gene>
<comment type="subcellular location">
    <subcellularLocation>
        <location evidence="1">Cell outer membrane</location>
    </subcellularLocation>
</comment>
<dbReference type="InterPro" id="IPR050330">
    <property type="entry name" value="Bact_OuterMem_StrucFunc"/>
</dbReference>
<comment type="caution">
    <text evidence="6">The sequence shown here is derived from an EMBL/GenBank/DDBJ whole genome shotgun (WGS) entry which is preliminary data.</text>
</comment>
<dbReference type="SUPFAM" id="SSF103088">
    <property type="entry name" value="OmpA-like"/>
    <property type="match status" value="1"/>
</dbReference>
<dbReference type="InterPro" id="IPR056573">
    <property type="entry name" value="Lectin_L-type_dom"/>
</dbReference>
<dbReference type="SUPFAM" id="SSF49899">
    <property type="entry name" value="Concanavalin A-like lectins/glucanases"/>
    <property type="match status" value="1"/>
</dbReference>
<evidence type="ECO:0000256" key="2">
    <source>
        <dbReference type="ARBA" id="ARBA00023136"/>
    </source>
</evidence>
<evidence type="ECO:0000256" key="3">
    <source>
        <dbReference type="ARBA" id="ARBA00023237"/>
    </source>
</evidence>
<dbReference type="EMBL" id="BSOH01000007">
    <property type="protein sequence ID" value="GLR16932.1"/>
    <property type="molecule type" value="Genomic_DNA"/>
</dbReference>
<name>A0AA37WEA3_9BACT</name>
<dbReference type="PANTHER" id="PTHR30329:SF21">
    <property type="entry name" value="LIPOPROTEIN YIAD-RELATED"/>
    <property type="match status" value="1"/>
</dbReference>
<dbReference type="PRINTS" id="PR01021">
    <property type="entry name" value="OMPADOMAIN"/>
</dbReference>
<evidence type="ECO:0000256" key="1">
    <source>
        <dbReference type="ARBA" id="ARBA00004442"/>
    </source>
</evidence>
<reference evidence="6" key="1">
    <citation type="journal article" date="2014" name="Int. J. Syst. Evol. Microbiol.">
        <title>Complete genome sequence of Corynebacterium casei LMG S-19264T (=DSM 44701T), isolated from a smear-ripened cheese.</title>
        <authorList>
            <consortium name="US DOE Joint Genome Institute (JGI-PGF)"/>
            <person name="Walter F."/>
            <person name="Albersmeier A."/>
            <person name="Kalinowski J."/>
            <person name="Ruckert C."/>
        </authorList>
    </citation>
    <scope>NUCLEOTIDE SEQUENCE</scope>
    <source>
        <strain evidence="6">NBRC 108769</strain>
    </source>
</reference>
<dbReference type="AlphaFoldDB" id="A0AA37WEA3"/>
<evidence type="ECO:0000256" key="4">
    <source>
        <dbReference type="PROSITE-ProRule" id="PRU00473"/>
    </source>
</evidence>
<reference evidence="6" key="2">
    <citation type="submission" date="2023-01" db="EMBL/GenBank/DDBJ databases">
        <title>Draft genome sequence of Portibacter lacus strain NBRC 108769.</title>
        <authorList>
            <person name="Sun Q."/>
            <person name="Mori K."/>
        </authorList>
    </citation>
    <scope>NUCLEOTIDE SEQUENCE</scope>
    <source>
        <strain evidence="6">NBRC 108769</strain>
    </source>
</reference>
<keyword evidence="2 4" id="KW-0472">Membrane</keyword>
<dbReference type="PROSITE" id="PS51123">
    <property type="entry name" value="OMPA_2"/>
    <property type="match status" value="1"/>
</dbReference>
<dbReference type="CDD" id="cd01951">
    <property type="entry name" value="lectin_L-type"/>
    <property type="match status" value="1"/>
</dbReference>
<dbReference type="PANTHER" id="PTHR30329">
    <property type="entry name" value="STATOR ELEMENT OF FLAGELLAR MOTOR COMPLEX"/>
    <property type="match status" value="1"/>
</dbReference>
<dbReference type="InterPro" id="IPR013320">
    <property type="entry name" value="ConA-like_dom_sf"/>
</dbReference>
<dbReference type="InterPro" id="IPR006664">
    <property type="entry name" value="OMP_bac"/>
</dbReference>
<dbReference type="Pfam" id="PF00691">
    <property type="entry name" value="OmpA"/>
    <property type="match status" value="1"/>
</dbReference>